<accession>A0A9X2I2T6</accession>
<comment type="caution">
    <text evidence="1">The sequence shown here is derived from an EMBL/GenBank/DDBJ whole genome shotgun (WGS) entry which is preliminary data.</text>
</comment>
<sequence>MKESNIQLYHECIEPRFELIVEEKDKNGLPNSIYWKENLKNFKKYFKYDTDSYFENLDYSPHDFFWTVNNIAAKIFKLHYYVFVFQRNKEEYLITPIGNKHQEVIDKLDSLSRLHMDIRNIEDLNLANKIKVFFIKWIHELQEFIKAELFIQIDKGPLFSKFQDIIQKFKNAIDIHDISIKAELGRLNKNNILEEKPIDLSDSSRNEKIICLHELGLIDAIRNKSPFGISTNQLASIISLITGVKSGTIQSYINPIVNPSVIQKNNPLKNENEVKKLRMKLNKLGIETNSTE</sequence>
<evidence type="ECO:0000313" key="2">
    <source>
        <dbReference type="Proteomes" id="UP001155280"/>
    </source>
</evidence>
<name>A0A9X2I2T6_9FLAO</name>
<protein>
    <submittedName>
        <fullName evidence="1">Uncharacterized protein</fullName>
    </submittedName>
</protein>
<proteinExistence type="predicted"/>
<evidence type="ECO:0000313" key="1">
    <source>
        <dbReference type="EMBL" id="MCP9198805.1"/>
    </source>
</evidence>
<dbReference type="EMBL" id="JANCNS010000001">
    <property type="protein sequence ID" value="MCP9198805.1"/>
    <property type="molecule type" value="Genomic_DNA"/>
</dbReference>
<reference evidence="1" key="1">
    <citation type="submission" date="2022-07" db="EMBL/GenBank/DDBJ databases">
        <title>Gramela sediminis sp. nov., isolated from deep-sea sediment of the Indian Ocean.</title>
        <authorList>
            <person name="Shi H."/>
        </authorList>
    </citation>
    <scope>NUCLEOTIDE SEQUENCE</scope>
    <source>
        <strain evidence="1">GC03-9</strain>
    </source>
</reference>
<organism evidence="1 2">
    <name type="scientific">Christiangramia oceanisediminis</name>
    <dbReference type="NCBI Taxonomy" id="2920386"/>
    <lineage>
        <taxon>Bacteria</taxon>
        <taxon>Pseudomonadati</taxon>
        <taxon>Bacteroidota</taxon>
        <taxon>Flavobacteriia</taxon>
        <taxon>Flavobacteriales</taxon>
        <taxon>Flavobacteriaceae</taxon>
        <taxon>Christiangramia</taxon>
    </lineage>
</organism>
<gene>
    <name evidence="1" type="ORF">MKO06_02735</name>
</gene>
<dbReference type="RefSeq" id="WP_241550807.1">
    <property type="nucleotide sequence ID" value="NZ_JANCNS010000001.1"/>
</dbReference>
<dbReference type="Proteomes" id="UP001155280">
    <property type="component" value="Unassembled WGS sequence"/>
</dbReference>
<dbReference type="AlphaFoldDB" id="A0A9X2I2T6"/>
<keyword evidence="2" id="KW-1185">Reference proteome</keyword>